<name>A0A963YR80_9PROT</name>
<keyword evidence="2" id="KW-1185">Reference proteome</keyword>
<organism evidence="1 2">
    <name type="scientific">Acidisoma silvae</name>
    <dbReference type="NCBI Taxonomy" id="2802396"/>
    <lineage>
        <taxon>Bacteria</taxon>
        <taxon>Pseudomonadati</taxon>
        <taxon>Pseudomonadota</taxon>
        <taxon>Alphaproteobacteria</taxon>
        <taxon>Acetobacterales</taxon>
        <taxon>Acidocellaceae</taxon>
        <taxon>Acidisoma</taxon>
    </lineage>
</organism>
<dbReference type="Pfam" id="PF13692">
    <property type="entry name" value="Glyco_trans_1_4"/>
    <property type="match status" value="1"/>
</dbReference>
<dbReference type="EMBL" id="JAESVB010000004">
    <property type="protein sequence ID" value="MCB8875651.1"/>
    <property type="molecule type" value="Genomic_DNA"/>
</dbReference>
<reference evidence="1" key="2">
    <citation type="submission" date="2021-01" db="EMBL/GenBank/DDBJ databases">
        <authorList>
            <person name="Mieszkin S."/>
            <person name="Pouder E."/>
            <person name="Alain K."/>
        </authorList>
    </citation>
    <scope>NUCLEOTIDE SEQUENCE</scope>
    <source>
        <strain evidence="1">HW T2.11</strain>
    </source>
</reference>
<sequence length="395" mass="42831">MTKRTYDIVVFFPGSILPEMDGAHARVVDLMDRLADEPKSVALYSFSGGQQHSWTPERRSLFAARWPNIDLITESRPKSVKYLSYAKKLLLGLFPFKAKKILSLKIGGATPEWQALQQSTSTFIINYQKGLCEVNGVDPSRCLIETHDLHFLKGARVHGTSPFALTSLLKLRAEFGAYAAVQGLFAISPAETTVFKMMLPEVPTYFISSWTLPSQAAPVPQVGGTEFDFIFVGSAYQMNGRGLCALYEAEGHWLSRYHVAVCGQVCEDADVIALASRHNTISLLGYVDDLGATLKRARLALSPVSGTGAKMKILSAIRAGLPVLASPSSMEGLAPGYEAAVLPIEESICRRLLTDAAAYDAAQTAALRYARAHSLAGEAAAAMTAMTRPIRRLAA</sequence>
<reference evidence="1" key="1">
    <citation type="journal article" date="2021" name="Microorganisms">
        <title>Acidisoma silvae sp. nov. and Acidisomacellulosilytica sp. nov., Two Acidophilic Bacteria Isolated from Decaying Wood, Hydrolyzing Cellulose and Producing Poly-3-hydroxybutyrate.</title>
        <authorList>
            <person name="Mieszkin S."/>
            <person name="Pouder E."/>
            <person name="Uroz S."/>
            <person name="Simon-Colin C."/>
            <person name="Alain K."/>
        </authorList>
    </citation>
    <scope>NUCLEOTIDE SEQUENCE</scope>
    <source>
        <strain evidence="1">HW T2.11</strain>
    </source>
</reference>
<dbReference type="RefSeq" id="WP_227321313.1">
    <property type="nucleotide sequence ID" value="NZ_JAESVB010000004.1"/>
</dbReference>
<dbReference type="Proteomes" id="UP000708298">
    <property type="component" value="Unassembled WGS sequence"/>
</dbReference>
<evidence type="ECO:0000313" key="1">
    <source>
        <dbReference type="EMBL" id="MCB8875651.1"/>
    </source>
</evidence>
<comment type="caution">
    <text evidence="1">The sequence shown here is derived from an EMBL/GenBank/DDBJ whole genome shotgun (WGS) entry which is preliminary data.</text>
</comment>
<gene>
    <name evidence="1" type="ORF">ASILVAE211_10695</name>
</gene>
<evidence type="ECO:0000313" key="2">
    <source>
        <dbReference type="Proteomes" id="UP000708298"/>
    </source>
</evidence>
<dbReference type="SUPFAM" id="SSF53756">
    <property type="entry name" value="UDP-Glycosyltransferase/glycogen phosphorylase"/>
    <property type="match status" value="1"/>
</dbReference>
<accession>A0A963YR80</accession>
<protein>
    <submittedName>
        <fullName evidence="1">Glycosyltransferase family 4 protein</fullName>
    </submittedName>
</protein>
<dbReference type="AlphaFoldDB" id="A0A963YR80"/>
<dbReference type="Gene3D" id="3.40.50.2000">
    <property type="entry name" value="Glycogen Phosphorylase B"/>
    <property type="match status" value="1"/>
</dbReference>
<proteinExistence type="predicted"/>